<sequence length="18" mass="2191">MMASLFWRTMLDASFRAR</sequence>
<evidence type="ECO:0000313" key="1">
    <source>
        <dbReference type="EMBL" id="JAH10779.1"/>
    </source>
</evidence>
<dbReference type="EMBL" id="GBXM01097798">
    <property type="protein sequence ID" value="JAH10779.1"/>
    <property type="molecule type" value="Transcribed_RNA"/>
</dbReference>
<reference evidence="1" key="2">
    <citation type="journal article" date="2015" name="Fish Shellfish Immunol.">
        <title>Early steps in the European eel (Anguilla anguilla)-Vibrio vulnificus interaction in the gills: Role of the RtxA13 toxin.</title>
        <authorList>
            <person name="Callol A."/>
            <person name="Pajuelo D."/>
            <person name="Ebbesson L."/>
            <person name="Teles M."/>
            <person name="MacKenzie S."/>
            <person name="Amaro C."/>
        </authorList>
    </citation>
    <scope>NUCLEOTIDE SEQUENCE</scope>
</reference>
<proteinExistence type="predicted"/>
<organism evidence="1">
    <name type="scientific">Anguilla anguilla</name>
    <name type="common">European freshwater eel</name>
    <name type="synonym">Muraena anguilla</name>
    <dbReference type="NCBI Taxonomy" id="7936"/>
    <lineage>
        <taxon>Eukaryota</taxon>
        <taxon>Metazoa</taxon>
        <taxon>Chordata</taxon>
        <taxon>Craniata</taxon>
        <taxon>Vertebrata</taxon>
        <taxon>Euteleostomi</taxon>
        <taxon>Actinopterygii</taxon>
        <taxon>Neopterygii</taxon>
        <taxon>Teleostei</taxon>
        <taxon>Anguilliformes</taxon>
        <taxon>Anguillidae</taxon>
        <taxon>Anguilla</taxon>
    </lineage>
</organism>
<accession>A0A0E9Q226</accession>
<reference evidence="1" key="1">
    <citation type="submission" date="2014-11" db="EMBL/GenBank/DDBJ databases">
        <authorList>
            <person name="Amaro Gonzalez C."/>
        </authorList>
    </citation>
    <scope>NUCLEOTIDE SEQUENCE</scope>
</reference>
<dbReference type="AlphaFoldDB" id="A0A0E9Q226"/>
<name>A0A0E9Q226_ANGAN</name>
<protein>
    <submittedName>
        <fullName evidence="1">Uncharacterized protein</fullName>
    </submittedName>
</protein>